<dbReference type="EMBL" id="GL883025">
    <property type="protein sequence ID" value="EGG15934.1"/>
    <property type="molecule type" value="Genomic_DNA"/>
</dbReference>
<dbReference type="GeneID" id="14868117"/>
<feature type="compositionally biased region" description="Polar residues" evidence="1">
    <location>
        <begin position="30"/>
        <end position="47"/>
    </location>
</feature>
<name>F4Q834_CACFS</name>
<gene>
    <name evidence="2" type="ORF">DFA_09605</name>
</gene>
<dbReference type="Proteomes" id="UP000007797">
    <property type="component" value="Unassembled WGS sequence"/>
</dbReference>
<dbReference type="RefSeq" id="XP_004352259.1">
    <property type="nucleotide sequence ID" value="XM_004352207.1"/>
</dbReference>
<reference evidence="3" key="1">
    <citation type="journal article" date="2011" name="Genome Res.">
        <title>Phylogeny-wide analysis of social amoeba genomes highlights ancient origins for complex intercellular communication.</title>
        <authorList>
            <person name="Heidel A.J."/>
            <person name="Lawal H.M."/>
            <person name="Felder M."/>
            <person name="Schilde C."/>
            <person name="Helps N.R."/>
            <person name="Tunggal B."/>
            <person name="Rivero F."/>
            <person name="John U."/>
            <person name="Schleicher M."/>
            <person name="Eichinger L."/>
            <person name="Platzer M."/>
            <person name="Noegel A.A."/>
            <person name="Schaap P."/>
            <person name="Gloeckner G."/>
        </authorList>
    </citation>
    <scope>NUCLEOTIDE SEQUENCE [LARGE SCALE GENOMIC DNA]</scope>
    <source>
        <strain evidence="3">SH3</strain>
    </source>
</reference>
<dbReference type="AlphaFoldDB" id="F4Q834"/>
<protein>
    <submittedName>
        <fullName evidence="2">Uncharacterized protein</fullName>
    </submittedName>
</protein>
<evidence type="ECO:0000256" key="1">
    <source>
        <dbReference type="SAM" id="MobiDB-lite"/>
    </source>
</evidence>
<accession>F4Q834</accession>
<dbReference type="KEGG" id="dfa:DFA_09605"/>
<proteinExistence type="predicted"/>
<organism evidence="2 3">
    <name type="scientific">Cavenderia fasciculata</name>
    <name type="common">Slime mold</name>
    <name type="synonym">Dictyostelium fasciculatum</name>
    <dbReference type="NCBI Taxonomy" id="261658"/>
    <lineage>
        <taxon>Eukaryota</taxon>
        <taxon>Amoebozoa</taxon>
        <taxon>Evosea</taxon>
        <taxon>Eumycetozoa</taxon>
        <taxon>Dictyostelia</taxon>
        <taxon>Acytosteliales</taxon>
        <taxon>Cavenderiaceae</taxon>
        <taxon>Cavenderia</taxon>
    </lineage>
</organism>
<feature type="region of interest" description="Disordered" evidence="1">
    <location>
        <begin position="1"/>
        <end position="52"/>
    </location>
</feature>
<sequence>MSMDYALSQWEGRKEGRHLTALDRSPHPRSPQTQSPSGSPRDCSSTAHPLHRKERWAFLPTIVTISQHQ</sequence>
<evidence type="ECO:0000313" key="2">
    <source>
        <dbReference type="EMBL" id="EGG15934.1"/>
    </source>
</evidence>
<evidence type="ECO:0000313" key="3">
    <source>
        <dbReference type="Proteomes" id="UP000007797"/>
    </source>
</evidence>
<keyword evidence="3" id="KW-1185">Reference proteome</keyword>
<feature type="compositionally biased region" description="Basic and acidic residues" evidence="1">
    <location>
        <begin position="11"/>
        <end position="26"/>
    </location>
</feature>